<feature type="region of interest" description="Disordered" evidence="1">
    <location>
        <begin position="1"/>
        <end position="78"/>
    </location>
</feature>
<keyword evidence="3" id="KW-1185">Reference proteome</keyword>
<comment type="caution">
    <text evidence="2">The sequence shown here is derived from an EMBL/GenBank/DDBJ whole genome shotgun (WGS) entry which is preliminary data.</text>
</comment>
<dbReference type="AlphaFoldDB" id="A0A9P4H3M4"/>
<dbReference type="EMBL" id="ML978232">
    <property type="protein sequence ID" value="KAF2027055.1"/>
    <property type="molecule type" value="Genomic_DNA"/>
</dbReference>
<feature type="compositionally biased region" description="Polar residues" evidence="1">
    <location>
        <begin position="52"/>
        <end position="63"/>
    </location>
</feature>
<gene>
    <name evidence="2" type="ORF">EK21DRAFT_115175</name>
</gene>
<evidence type="ECO:0000313" key="3">
    <source>
        <dbReference type="Proteomes" id="UP000799777"/>
    </source>
</evidence>
<dbReference type="Proteomes" id="UP000799777">
    <property type="component" value="Unassembled WGS sequence"/>
</dbReference>
<evidence type="ECO:0000313" key="2">
    <source>
        <dbReference type="EMBL" id="KAF2027055.1"/>
    </source>
</evidence>
<name>A0A9P4H3M4_9PLEO</name>
<sequence length="120" mass="13108">MKKVNSLKSMSKLGGRAWSPVRSPSSDSFVRQKSTSSMPALSEVAKVEGTKIQATQWPSSAKVNNIDPVPEHHDSHAGPYGVEMPLEWSFHVTVTDVVVEVKGVLEAQKESLGGEKEYRS</sequence>
<evidence type="ECO:0000256" key="1">
    <source>
        <dbReference type="SAM" id="MobiDB-lite"/>
    </source>
</evidence>
<organism evidence="2 3">
    <name type="scientific">Setomelanomma holmii</name>
    <dbReference type="NCBI Taxonomy" id="210430"/>
    <lineage>
        <taxon>Eukaryota</taxon>
        <taxon>Fungi</taxon>
        <taxon>Dikarya</taxon>
        <taxon>Ascomycota</taxon>
        <taxon>Pezizomycotina</taxon>
        <taxon>Dothideomycetes</taxon>
        <taxon>Pleosporomycetidae</taxon>
        <taxon>Pleosporales</taxon>
        <taxon>Pleosporineae</taxon>
        <taxon>Phaeosphaeriaceae</taxon>
        <taxon>Setomelanomma</taxon>
    </lineage>
</organism>
<dbReference type="OrthoDB" id="3800363at2759"/>
<proteinExistence type="predicted"/>
<protein>
    <submittedName>
        <fullName evidence="2">Uncharacterized protein</fullName>
    </submittedName>
</protein>
<feature type="compositionally biased region" description="Polar residues" evidence="1">
    <location>
        <begin position="22"/>
        <end position="39"/>
    </location>
</feature>
<accession>A0A9P4H3M4</accession>
<reference evidence="2" key="1">
    <citation type="journal article" date="2020" name="Stud. Mycol.">
        <title>101 Dothideomycetes genomes: a test case for predicting lifestyles and emergence of pathogens.</title>
        <authorList>
            <person name="Haridas S."/>
            <person name="Albert R."/>
            <person name="Binder M."/>
            <person name="Bloem J."/>
            <person name="Labutti K."/>
            <person name="Salamov A."/>
            <person name="Andreopoulos B."/>
            <person name="Baker S."/>
            <person name="Barry K."/>
            <person name="Bills G."/>
            <person name="Bluhm B."/>
            <person name="Cannon C."/>
            <person name="Castanera R."/>
            <person name="Culley D."/>
            <person name="Daum C."/>
            <person name="Ezra D."/>
            <person name="Gonzalez J."/>
            <person name="Henrissat B."/>
            <person name="Kuo A."/>
            <person name="Liang C."/>
            <person name="Lipzen A."/>
            <person name="Lutzoni F."/>
            <person name="Magnuson J."/>
            <person name="Mondo S."/>
            <person name="Nolan M."/>
            <person name="Ohm R."/>
            <person name="Pangilinan J."/>
            <person name="Park H.-J."/>
            <person name="Ramirez L."/>
            <person name="Alfaro M."/>
            <person name="Sun H."/>
            <person name="Tritt A."/>
            <person name="Yoshinaga Y."/>
            <person name="Zwiers L.-H."/>
            <person name="Turgeon B."/>
            <person name="Goodwin S."/>
            <person name="Spatafora J."/>
            <person name="Crous P."/>
            <person name="Grigoriev I."/>
        </authorList>
    </citation>
    <scope>NUCLEOTIDE SEQUENCE</scope>
    <source>
        <strain evidence="2">CBS 110217</strain>
    </source>
</reference>